<evidence type="ECO:0000313" key="3">
    <source>
        <dbReference type="Proteomes" id="UP001056681"/>
    </source>
</evidence>
<dbReference type="EMBL" id="CP063231">
    <property type="protein sequence ID" value="URL58328.1"/>
    <property type="molecule type" value="Genomic_DNA"/>
</dbReference>
<feature type="signal peptide" evidence="1">
    <location>
        <begin position="1"/>
        <end position="22"/>
    </location>
</feature>
<proteinExistence type="predicted"/>
<dbReference type="Proteomes" id="UP001056681">
    <property type="component" value="Chromosome"/>
</dbReference>
<name>A0ABY4T053_9GAMM</name>
<keyword evidence="1" id="KW-0732">Signal</keyword>
<reference evidence="2" key="1">
    <citation type="submission" date="2020-10" db="EMBL/GenBank/DDBJ databases">
        <title>Whole-genome sequence of Luteibacter sp. EIF3.</title>
        <authorList>
            <person name="Friedrich I."/>
            <person name="Hertel R."/>
            <person name="Daniel R."/>
        </authorList>
    </citation>
    <scope>NUCLEOTIDE SEQUENCE</scope>
    <source>
        <strain evidence="2">EIF3</strain>
    </source>
</reference>
<keyword evidence="3" id="KW-1185">Reference proteome</keyword>
<dbReference type="RefSeq" id="WP_250339051.1">
    <property type="nucleotide sequence ID" value="NZ_CP063231.1"/>
</dbReference>
<feature type="chain" id="PRO_5045582686" evidence="1">
    <location>
        <begin position="23"/>
        <end position="132"/>
    </location>
</feature>
<organism evidence="2 3">
    <name type="scientific">Luteibacter flocculans</name>
    <dbReference type="NCBI Taxonomy" id="2780091"/>
    <lineage>
        <taxon>Bacteria</taxon>
        <taxon>Pseudomonadati</taxon>
        <taxon>Pseudomonadota</taxon>
        <taxon>Gammaproteobacteria</taxon>
        <taxon>Lysobacterales</taxon>
        <taxon>Rhodanobacteraceae</taxon>
        <taxon>Luteibacter</taxon>
    </lineage>
</organism>
<gene>
    <name evidence="2" type="ORF">IM816_17325</name>
</gene>
<evidence type="ECO:0000313" key="2">
    <source>
        <dbReference type="EMBL" id="URL58328.1"/>
    </source>
</evidence>
<evidence type="ECO:0000256" key="1">
    <source>
        <dbReference type="SAM" id="SignalP"/>
    </source>
</evidence>
<sequence length="132" mass="14026">MKALICVAAVSALIAGAPSAQAQFSRDVINQGHGDWGRCIAYLPPLTLAGRLNGGDSEVVFTWRTTCHSSFSASASGATVVLQRLSGSGWVDMTSGFPSYVPDLGPGTYRIVAKNEWARAADYQIRHRRGLG</sequence>
<protein>
    <submittedName>
        <fullName evidence="2">Uncharacterized protein</fullName>
    </submittedName>
</protein>
<accession>A0ABY4T053</accession>